<sequence length="144" mass="16478">MFEDPVEANVETTTGDLNNGQQKFPKTASVIPLPTTTVSTYSSTRTRKSSTTIRTFSIANTMRQLRDLEKLIDAFAGLSLKDYQLNDLERLIGAFARHMFWVPQFGCDQLDTFQQWITMFEDSELKLLLKPRSDQNITNRKCCS</sequence>
<accession>A0ACB5T0Q2</accession>
<protein>
    <submittedName>
        <fullName evidence="1">Unnamed protein product</fullName>
    </submittedName>
</protein>
<organism evidence="1 2">
    <name type="scientific">Ambrosiozyma monospora</name>
    <name type="common">Yeast</name>
    <name type="synonym">Endomycopsis monosporus</name>
    <dbReference type="NCBI Taxonomy" id="43982"/>
    <lineage>
        <taxon>Eukaryota</taxon>
        <taxon>Fungi</taxon>
        <taxon>Dikarya</taxon>
        <taxon>Ascomycota</taxon>
        <taxon>Saccharomycotina</taxon>
        <taxon>Pichiomycetes</taxon>
        <taxon>Pichiales</taxon>
        <taxon>Pichiaceae</taxon>
        <taxon>Ambrosiozyma</taxon>
    </lineage>
</organism>
<evidence type="ECO:0000313" key="1">
    <source>
        <dbReference type="EMBL" id="GME78668.1"/>
    </source>
</evidence>
<dbReference type="Proteomes" id="UP001165064">
    <property type="component" value="Unassembled WGS sequence"/>
</dbReference>
<reference evidence="1" key="1">
    <citation type="submission" date="2023-04" db="EMBL/GenBank/DDBJ databases">
        <title>Ambrosiozyma monospora NBRC 10751.</title>
        <authorList>
            <person name="Ichikawa N."/>
            <person name="Sato H."/>
            <person name="Tonouchi N."/>
        </authorList>
    </citation>
    <scope>NUCLEOTIDE SEQUENCE</scope>
    <source>
        <strain evidence="1">NBRC 10751</strain>
    </source>
</reference>
<evidence type="ECO:0000313" key="2">
    <source>
        <dbReference type="Proteomes" id="UP001165064"/>
    </source>
</evidence>
<proteinExistence type="predicted"/>
<comment type="caution">
    <text evidence="1">The sequence shown here is derived from an EMBL/GenBank/DDBJ whole genome shotgun (WGS) entry which is preliminary data.</text>
</comment>
<name>A0ACB5T0Q2_AMBMO</name>
<keyword evidence="2" id="KW-1185">Reference proteome</keyword>
<gene>
    <name evidence="1" type="ORF">Amon02_000355300</name>
</gene>
<dbReference type="EMBL" id="BSXS01002277">
    <property type="protein sequence ID" value="GME78668.1"/>
    <property type="molecule type" value="Genomic_DNA"/>
</dbReference>